<dbReference type="PANTHER" id="PTHR11501">
    <property type="entry name" value="MICROTUBULE-ASSOCIATED PROTEIN"/>
    <property type="match status" value="1"/>
</dbReference>
<dbReference type="GeneID" id="103125167"/>
<evidence type="ECO:0000313" key="4">
    <source>
        <dbReference type="RefSeq" id="XP_060058480.1"/>
    </source>
</evidence>
<keyword evidence="2" id="KW-1185">Reference proteome</keyword>
<reference evidence="3 4" key="1">
    <citation type="submission" date="2025-05" db="UniProtKB">
        <authorList>
            <consortium name="RefSeq"/>
        </authorList>
    </citation>
    <scope>IDENTIFICATION</scope>
</reference>
<evidence type="ECO:0000313" key="5">
    <source>
        <dbReference type="RefSeq" id="XP_060058481.1"/>
    </source>
</evidence>
<feature type="compositionally biased region" description="Basic and acidic residues" evidence="1">
    <location>
        <begin position="215"/>
        <end position="225"/>
    </location>
</feature>
<gene>
    <name evidence="3 4 5" type="primary">LOC103125167</name>
</gene>
<dbReference type="PANTHER" id="PTHR11501:SF14">
    <property type="entry name" value="MICROTUBULE-ASSOCIATED PROTEIN TAU"/>
    <property type="match status" value="1"/>
</dbReference>
<evidence type="ECO:0000256" key="1">
    <source>
        <dbReference type="SAM" id="MobiDB-lite"/>
    </source>
</evidence>
<feature type="compositionally biased region" description="Pro residues" evidence="1">
    <location>
        <begin position="197"/>
        <end position="210"/>
    </location>
</feature>
<feature type="compositionally biased region" description="Low complexity" evidence="1">
    <location>
        <begin position="237"/>
        <end position="253"/>
    </location>
</feature>
<dbReference type="RefSeq" id="XP_060058480.1">
    <property type="nucleotide sequence ID" value="XM_060202497.1"/>
</dbReference>
<sequence>MAEPRQEFNVMEDAAGMYSMGERRDLPSQGGCTLPRGDKNHGLKESPLQTPADDGEEPGSETSDAKSTPTAEDVTAPLVDEGVPGEQAAAQPHTEIPEGTTAEEAGIGDTPNLEDQAAGHVTQEPGSVKTVQEGCPWGPGLHGGEATDLRTPNLTHQPVSDLPGAPVLPEGPREASHQLWGTEPKDTVGSRLHPEPLVSPPWGDPCPEGPPLQGDQDREKLRGEEVDKDQDLDESSPQDSPPSQVSPSLQSSPTHGGSPPKPDSRETTGVPTSPPEGAIPLPVDFLTEISMETQILELDSPHMEPGAEGQGTPPKFTFHVEIKAGAHKEPGGSEVDSDGAACPRVPREEQELQSPSERKDTSKTVLPETSTKQPAAGLQGKPASRVPQLKARMVSKGKEGSGYDDRRAKVS</sequence>
<feature type="compositionally biased region" description="Basic and acidic residues" evidence="1">
    <location>
        <begin position="318"/>
        <end position="331"/>
    </location>
</feature>
<dbReference type="Proteomes" id="UP001652624">
    <property type="component" value="Chromosome 12"/>
</dbReference>
<feature type="compositionally biased region" description="Basic and acidic residues" evidence="1">
    <location>
        <begin position="183"/>
        <end position="194"/>
    </location>
</feature>
<dbReference type="InterPro" id="IPR027324">
    <property type="entry name" value="MAP2/MAP4/Tau"/>
</dbReference>
<feature type="compositionally biased region" description="Polar residues" evidence="1">
    <location>
        <begin position="60"/>
        <end position="70"/>
    </location>
</feature>
<feature type="compositionally biased region" description="Polar residues" evidence="1">
    <location>
        <begin position="363"/>
        <end position="373"/>
    </location>
</feature>
<feature type="compositionally biased region" description="Acidic residues" evidence="1">
    <location>
        <begin position="226"/>
        <end position="236"/>
    </location>
</feature>
<dbReference type="RefSeq" id="XP_060058481.1">
    <property type="nucleotide sequence ID" value="XM_060202498.1"/>
</dbReference>
<evidence type="ECO:0000313" key="3">
    <source>
        <dbReference type="RefSeq" id="XP_060058479.1"/>
    </source>
</evidence>
<feature type="compositionally biased region" description="Basic and acidic residues" evidence="1">
    <location>
        <begin position="396"/>
        <end position="411"/>
    </location>
</feature>
<dbReference type="RefSeq" id="XP_060058479.1">
    <property type="nucleotide sequence ID" value="XM_060202496.1"/>
</dbReference>
<organism evidence="2 3">
    <name type="scientific">Erinaceus europaeus</name>
    <name type="common">Western European hedgehog</name>
    <dbReference type="NCBI Taxonomy" id="9365"/>
    <lineage>
        <taxon>Eukaryota</taxon>
        <taxon>Metazoa</taxon>
        <taxon>Chordata</taxon>
        <taxon>Craniata</taxon>
        <taxon>Vertebrata</taxon>
        <taxon>Euteleostomi</taxon>
        <taxon>Mammalia</taxon>
        <taxon>Eutheria</taxon>
        <taxon>Laurasiatheria</taxon>
        <taxon>Eulipotyphla</taxon>
        <taxon>Erinaceidae</taxon>
        <taxon>Erinaceinae</taxon>
        <taxon>Erinaceus</taxon>
    </lineage>
</organism>
<proteinExistence type="predicted"/>
<feature type="region of interest" description="Disordered" evidence="1">
    <location>
        <begin position="1"/>
        <end position="411"/>
    </location>
</feature>
<feature type="compositionally biased region" description="Basic and acidic residues" evidence="1">
    <location>
        <begin position="345"/>
        <end position="362"/>
    </location>
</feature>
<accession>A0ABM3YBP5</accession>
<evidence type="ECO:0000313" key="2">
    <source>
        <dbReference type="Proteomes" id="UP001652624"/>
    </source>
</evidence>
<protein>
    <submittedName>
        <fullName evidence="3 4">Microtubule-associated protein tau isoform X1</fullName>
    </submittedName>
</protein>
<name>A0ABM3YBP5_ERIEU</name>